<dbReference type="Gene3D" id="1.10.3210.10">
    <property type="entry name" value="Hypothetical protein af1432"/>
    <property type="match status" value="1"/>
</dbReference>
<evidence type="ECO:0000313" key="9">
    <source>
        <dbReference type="EMBL" id="MDY3561827.1"/>
    </source>
</evidence>
<evidence type="ECO:0000256" key="4">
    <source>
        <dbReference type="ARBA" id="ARBA00022840"/>
    </source>
</evidence>
<dbReference type="EMBL" id="JAXBLV010000200">
    <property type="protein sequence ID" value="MDY3561827.1"/>
    <property type="molecule type" value="Genomic_DNA"/>
</dbReference>
<dbReference type="InterPro" id="IPR013976">
    <property type="entry name" value="HDOD"/>
</dbReference>
<proteinExistence type="predicted"/>
<evidence type="ECO:0000256" key="5">
    <source>
        <dbReference type="PROSITE-ProRule" id="PRU10141"/>
    </source>
</evidence>
<dbReference type="PROSITE" id="PS51833">
    <property type="entry name" value="HDOD"/>
    <property type="match status" value="1"/>
</dbReference>
<feature type="domain" description="HDOD" evidence="8">
    <location>
        <begin position="31"/>
        <end position="225"/>
    </location>
</feature>
<protein>
    <submittedName>
        <fullName evidence="9">HDOD domain-containing protein</fullName>
    </submittedName>
</protein>
<comment type="caution">
    <text evidence="9">The sequence shown here is derived from an EMBL/GenBank/DDBJ whole genome shotgun (WGS) entry which is preliminary data.</text>
</comment>
<feature type="region of interest" description="Disordered" evidence="6">
    <location>
        <begin position="328"/>
        <end position="349"/>
    </location>
</feature>
<dbReference type="PROSITE" id="PS00107">
    <property type="entry name" value="PROTEIN_KINASE_ATP"/>
    <property type="match status" value="1"/>
</dbReference>
<dbReference type="PANTHER" id="PTHR43289:SF6">
    <property type="entry name" value="SERINE_THREONINE-PROTEIN KINASE NEKL-3"/>
    <property type="match status" value="1"/>
</dbReference>
<dbReference type="Proteomes" id="UP001272242">
    <property type="component" value="Unassembled WGS sequence"/>
</dbReference>
<dbReference type="InterPro" id="IPR008271">
    <property type="entry name" value="Ser/Thr_kinase_AS"/>
</dbReference>
<dbReference type="PANTHER" id="PTHR43289">
    <property type="entry name" value="MITOGEN-ACTIVATED PROTEIN KINASE KINASE KINASE 20-RELATED"/>
    <property type="match status" value="1"/>
</dbReference>
<keyword evidence="2 5" id="KW-0547">Nucleotide-binding</keyword>
<dbReference type="SUPFAM" id="SSF56112">
    <property type="entry name" value="Protein kinase-like (PK-like)"/>
    <property type="match status" value="1"/>
</dbReference>
<dbReference type="InterPro" id="IPR000719">
    <property type="entry name" value="Prot_kinase_dom"/>
</dbReference>
<dbReference type="RefSeq" id="WP_320688176.1">
    <property type="nucleotide sequence ID" value="NZ_JAXBLV010000200.1"/>
</dbReference>
<gene>
    <name evidence="9" type="ORF">R5W23_003255</name>
</gene>
<dbReference type="InterPro" id="IPR011009">
    <property type="entry name" value="Kinase-like_dom_sf"/>
</dbReference>
<dbReference type="SUPFAM" id="SSF109604">
    <property type="entry name" value="HD-domain/PDEase-like"/>
    <property type="match status" value="1"/>
</dbReference>
<evidence type="ECO:0000259" key="7">
    <source>
        <dbReference type="PROSITE" id="PS50011"/>
    </source>
</evidence>
<dbReference type="CDD" id="cd14014">
    <property type="entry name" value="STKc_PknB_like"/>
    <property type="match status" value="1"/>
</dbReference>
<evidence type="ECO:0000256" key="1">
    <source>
        <dbReference type="ARBA" id="ARBA00022679"/>
    </source>
</evidence>
<dbReference type="InterPro" id="IPR017441">
    <property type="entry name" value="Protein_kinase_ATP_BS"/>
</dbReference>
<sequence>MSAPPLAPDTPTAMPHNRKTVLAAVMDPRRLPTPPALALQVVNAASRPNCDPDEIVSLLGQDPALCARLLKVVNSCLYGRSKPITSLDRAVTVLGLGTVRSLVLSLSMPAAKGAQSDPLTRANQINSVAGALIAYELSALQPRSSPADDMVAGLLRDLGAVLLQQTYPDDWADLTERWGDRLLSEACEAETEVFGISHAEISAELLAGWKLPPEVVEPIRHHHNPDQLAGGPVILRRRAELLYFSGLLANLDTVIRYPDLLDYVLLVARTRYDLPQPALIRFMRGVVPKITEFGELLNRDVRDCPDFAEVLSAGAQEMAHLLGVNRSNTAPGSKFRRAPTPAPPQRPAPATRVDVWAAARHTPFVGHEAPTRVNVSSTLPQFQPNFLSELPARGCRLGEYELRSVLGRGAMGVVFKAFEPSLARWVAVKMMAPETSANPIARERFAREARACAAIRHDNVVTVYSVREAAGVPYLAMEFVEGEPLDRYIEQRHPIPVPQIVNLGAQIASGLAAAHRKGIVHRDIKPANVILETETGTAKLADFGLARSGDDAQMSHPGAMVGTPHFMSPEQVHGHRVTATSDLFSLGGVLYALCTGQPPVRGKALMAILYAVCFTAPVPPRQLRPDIPEWLEEVVLRLLDKNADRRFQSAAELAALLNSKKG</sequence>
<evidence type="ECO:0000259" key="8">
    <source>
        <dbReference type="PROSITE" id="PS51833"/>
    </source>
</evidence>
<evidence type="ECO:0000256" key="2">
    <source>
        <dbReference type="ARBA" id="ARBA00022741"/>
    </source>
</evidence>
<dbReference type="PROSITE" id="PS00108">
    <property type="entry name" value="PROTEIN_KINASE_ST"/>
    <property type="match status" value="1"/>
</dbReference>
<evidence type="ECO:0000313" key="10">
    <source>
        <dbReference type="Proteomes" id="UP001272242"/>
    </source>
</evidence>
<accession>A0ABU5F504</accession>
<dbReference type="Gene3D" id="3.30.200.20">
    <property type="entry name" value="Phosphorylase Kinase, domain 1"/>
    <property type="match status" value="1"/>
</dbReference>
<evidence type="ECO:0000256" key="3">
    <source>
        <dbReference type="ARBA" id="ARBA00022777"/>
    </source>
</evidence>
<reference evidence="10" key="1">
    <citation type="journal article" date="2023" name="Mar. Drugs">
        <title>Gemmata algarum, a Novel Planctomycete Isolated from an Algal Mat, Displays Antimicrobial Activity.</title>
        <authorList>
            <person name="Kumar G."/>
            <person name="Kallscheuer N."/>
            <person name="Kashif M."/>
            <person name="Ahamad S."/>
            <person name="Jagadeeshwari U."/>
            <person name="Pannikurungottu S."/>
            <person name="Haufschild T."/>
            <person name="Kabuu M."/>
            <person name="Sasikala C."/>
            <person name="Jogler C."/>
            <person name="Ramana C."/>
        </authorList>
    </citation>
    <scope>NUCLEOTIDE SEQUENCE [LARGE SCALE GENOMIC DNA]</scope>
    <source>
        <strain evidence="10">JC673</strain>
    </source>
</reference>
<evidence type="ECO:0000256" key="6">
    <source>
        <dbReference type="SAM" id="MobiDB-lite"/>
    </source>
</evidence>
<keyword evidence="1" id="KW-0808">Transferase</keyword>
<organism evidence="9 10">
    <name type="scientific">Gemmata algarum</name>
    <dbReference type="NCBI Taxonomy" id="2975278"/>
    <lineage>
        <taxon>Bacteria</taxon>
        <taxon>Pseudomonadati</taxon>
        <taxon>Planctomycetota</taxon>
        <taxon>Planctomycetia</taxon>
        <taxon>Gemmatales</taxon>
        <taxon>Gemmataceae</taxon>
        <taxon>Gemmata</taxon>
    </lineage>
</organism>
<keyword evidence="10" id="KW-1185">Reference proteome</keyword>
<feature type="domain" description="Protein kinase" evidence="7">
    <location>
        <begin position="400"/>
        <end position="657"/>
    </location>
</feature>
<name>A0ABU5F504_9BACT</name>
<keyword evidence="4 5" id="KW-0067">ATP-binding</keyword>
<keyword evidence="3" id="KW-0418">Kinase</keyword>
<feature type="binding site" evidence="5">
    <location>
        <position position="429"/>
    </location>
    <ligand>
        <name>ATP</name>
        <dbReference type="ChEBI" id="CHEBI:30616"/>
    </ligand>
</feature>
<dbReference type="Pfam" id="PF08668">
    <property type="entry name" value="HDOD"/>
    <property type="match status" value="1"/>
</dbReference>
<dbReference type="SMART" id="SM00220">
    <property type="entry name" value="S_TKc"/>
    <property type="match status" value="1"/>
</dbReference>
<dbReference type="Pfam" id="PF00069">
    <property type="entry name" value="Pkinase"/>
    <property type="match status" value="1"/>
</dbReference>
<dbReference type="PROSITE" id="PS50011">
    <property type="entry name" value="PROTEIN_KINASE_DOM"/>
    <property type="match status" value="1"/>
</dbReference>
<dbReference type="Gene3D" id="1.10.510.10">
    <property type="entry name" value="Transferase(Phosphotransferase) domain 1"/>
    <property type="match status" value="1"/>
</dbReference>